<keyword evidence="7" id="KW-1185">Reference proteome</keyword>
<dbReference type="RefSeq" id="WP_056937027.1">
    <property type="nucleotide sequence ID" value="NZ_AZFN01000006.1"/>
</dbReference>
<name>A0A0R1VIN9_9LACO</name>
<organism evidence="6 7">
    <name type="scientific">Limosilactobacillus gastricus DSM 16045</name>
    <dbReference type="NCBI Taxonomy" id="1423749"/>
    <lineage>
        <taxon>Bacteria</taxon>
        <taxon>Bacillati</taxon>
        <taxon>Bacillota</taxon>
        <taxon>Bacilli</taxon>
        <taxon>Lactobacillales</taxon>
        <taxon>Lactobacillaceae</taxon>
        <taxon>Limosilactobacillus</taxon>
    </lineage>
</organism>
<dbReference type="InterPro" id="IPR050188">
    <property type="entry name" value="RluA_PseudoU_synthase"/>
</dbReference>
<dbReference type="Pfam" id="PF00849">
    <property type="entry name" value="PseudoU_synth_2"/>
    <property type="match status" value="1"/>
</dbReference>
<sequence length="301" mass="34298">MRFDWTYRGKYPRRLRAVLKSFGVSSSLIKVAIFHGGQMQINNQPQWAVTQVQPGDQVSLLLPDEPANPNLDVSDEPLEIMYEDRDFLVVNKPAGVATVPAHNVPVHNSLVNRLKGYYLRQQYPNQVTHVATRLDRDTSGLVIFPKHRFAHAVLDQQLKQHQVTKRYLAIVQGKVPAKHGVIMAPIRRDPASFVQRQVARDGKMSITEYWIREMTDAKTVVRIALHSGRTHQIRVHFQSIGHPLIGDDMYGQASPLIDRQALHCQYVSFYSPFINQVIEVSVPIPADMRNLIQKNEAGRNF</sequence>
<dbReference type="GO" id="GO:0009982">
    <property type="term" value="F:pseudouridine synthase activity"/>
    <property type="evidence" value="ECO:0007669"/>
    <property type="project" value="InterPro"/>
</dbReference>
<protein>
    <recommendedName>
        <fullName evidence="4">Pseudouridine synthase</fullName>
        <ecNumber evidence="4">5.4.99.-</ecNumber>
    </recommendedName>
</protein>
<keyword evidence="4" id="KW-0413">Isomerase</keyword>
<dbReference type="PANTHER" id="PTHR21600">
    <property type="entry name" value="MITOCHONDRIAL RNA PSEUDOURIDINE SYNTHASE"/>
    <property type="match status" value="1"/>
</dbReference>
<gene>
    <name evidence="6" type="ORF">FC60_GL001567</name>
</gene>
<dbReference type="InterPro" id="IPR006145">
    <property type="entry name" value="PsdUridine_synth_RsuA/RluA"/>
</dbReference>
<dbReference type="Proteomes" id="UP000051739">
    <property type="component" value="Unassembled WGS sequence"/>
</dbReference>
<evidence type="ECO:0000256" key="4">
    <source>
        <dbReference type="RuleBase" id="RU362028"/>
    </source>
</evidence>
<dbReference type="GO" id="GO:0140098">
    <property type="term" value="F:catalytic activity, acting on RNA"/>
    <property type="evidence" value="ECO:0007669"/>
    <property type="project" value="UniProtKB-ARBA"/>
</dbReference>
<evidence type="ECO:0000256" key="3">
    <source>
        <dbReference type="PIRSR" id="PIRSR606225-1"/>
    </source>
</evidence>
<dbReference type="GO" id="GO:0003723">
    <property type="term" value="F:RNA binding"/>
    <property type="evidence" value="ECO:0007669"/>
    <property type="project" value="InterPro"/>
</dbReference>
<accession>A0A0R1VIN9</accession>
<dbReference type="PATRIC" id="fig|1423749.3.peg.1620"/>
<dbReference type="GO" id="GO:0000455">
    <property type="term" value="P:enzyme-directed rRNA pseudouridine synthesis"/>
    <property type="evidence" value="ECO:0007669"/>
    <property type="project" value="TreeGrafter"/>
</dbReference>
<dbReference type="EMBL" id="AZFN01000006">
    <property type="protein sequence ID" value="KRM02870.1"/>
    <property type="molecule type" value="Genomic_DNA"/>
</dbReference>
<dbReference type="Gene3D" id="3.30.2350.10">
    <property type="entry name" value="Pseudouridine synthase"/>
    <property type="match status" value="1"/>
</dbReference>
<comment type="catalytic activity">
    <reaction evidence="1 4">
        <text>a uridine in RNA = a pseudouridine in RNA</text>
        <dbReference type="Rhea" id="RHEA:48348"/>
        <dbReference type="Rhea" id="RHEA-COMP:12068"/>
        <dbReference type="Rhea" id="RHEA-COMP:12069"/>
        <dbReference type="ChEBI" id="CHEBI:65314"/>
        <dbReference type="ChEBI" id="CHEBI:65315"/>
    </reaction>
</comment>
<feature type="domain" description="Pseudouridine synthase RsuA/RluA-like" evidence="5">
    <location>
        <begin position="86"/>
        <end position="239"/>
    </location>
</feature>
<reference evidence="6 7" key="1">
    <citation type="journal article" date="2015" name="Genome Announc.">
        <title>Expanding the biotechnology potential of lactobacilli through comparative genomics of 213 strains and associated genera.</title>
        <authorList>
            <person name="Sun Z."/>
            <person name="Harris H.M."/>
            <person name="McCann A."/>
            <person name="Guo C."/>
            <person name="Argimon S."/>
            <person name="Zhang W."/>
            <person name="Yang X."/>
            <person name="Jeffery I.B."/>
            <person name="Cooney J.C."/>
            <person name="Kagawa T.F."/>
            <person name="Liu W."/>
            <person name="Song Y."/>
            <person name="Salvetti E."/>
            <person name="Wrobel A."/>
            <person name="Rasinkangas P."/>
            <person name="Parkhill J."/>
            <person name="Rea M.C."/>
            <person name="O'Sullivan O."/>
            <person name="Ritari J."/>
            <person name="Douillard F.P."/>
            <person name="Paul Ross R."/>
            <person name="Yang R."/>
            <person name="Briner A.E."/>
            <person name="Felis G.E."/>
            <person name="de Vos W.M."/>
            <person name="Barrangou R."/>
            <person name="Klaenhammer T.R."/>
            <person name="Caufield P.W."/>
            <person name="Cui Y."/>
            <person name="Zhang H."/>
            <person name="O'Toole P.W."/>
        </authorList>
    </citation>
    <scope>NUCLEOTIDE SEQUENCE [LARGE SCALE GENOMIC DNA]</scope>
    <source>
        <strain evidence="6 7">DSM 16045</strain>
    </source>
</reference>
<dbReference type="NCBIfam" id="TIGR00005">
    <property type="entry name" value="rluA_subfam"/>
    <property type="match status" value="1"/>
</dbReference>
<proteinExistence type="inferred from homology"/>
<comment type="caution">
    <text evidence="6">The sequence shown here is derived from an EMBL/GenBank/DDBJ whole genome shotgun (WGS) entry which is preliminary data.</text>
</comment>
<dbReference type="EC" id="5.4.99.-" evidence="4"/>
<feature type="active site" evidence="3">
    <location>
        <position position="135"/>
    </location>
</feature>
<evidence type="ECO:0000313" key="6">
    <source>
        <dbReference type="EMBL" id="KRM02870.1"/>
    </source>
</evidence>
<comment type="similarity">
    <text evidence="2 4">Belongs to the pseudouridine synthase RluA family.</text>
</comment>
<dbReference type="InterPro" id="IPR020103">
    <property type="entry name" value="PsdUridine_synth_cat_dom_sf"/>
</dbReference>
<evidence type="ECO:0000256" key="1">
    <source>
        <dbReference type="ARBA" id="ARBA00000073"/>
    </source>
</evidence>
<evidence type="ECO:0000259" key="5">
    <source>
        <dbReference type="Pfam" id="PF00849"/>
    </source>
</evidence>
<dbReference type="SUPFAM" id="SSF55120">
    <property type="entry name" value="Pseudouridine synthase"/>
    <property type="match status" value="1"/>
</dbReference>
<evidence type="ECO:0000313" key="7">
    <source>
        <dbReference type="Proteomes" id="UP000051739"/>
    </source>
</evidence>
<dbReference type="CDD" id="cd02869">
    <property type="entry name" value="PseudoU_synth_RluA_like"/>
    <property type="match status" value="1"/>
</dbReference>
<dbReference type="AlphaFoldDB" id="A0A0R1VIN9"/>
<comment type="function">
    <text evidence="4">Responsible for synthesis of pseudouridine from uracil.</text>
</comment>
<dbReference type="InterPro" id="IPR006225">
    <property type="entry name" value="PsdUridine_synth_RluC/D"/>
</dbReference>
<evidence type="ECO:0000256" key="2">
    <source>
        <dbReference type="ARBA" id="ARBA00010876"/>
    </source>
</evidence>
<dbReference type="PANTHER" id="PTHR21600:SF35">
    <property type="entry name" value="PSEUDOURIDINE SYNTHASE"/>
    <property type="match status" value="1"/>
</dbReference>